<evidence type="ECO:0000313" key="3">
    <source>
        <dbReference type="Proteomes" id="UP000829354"/>
    </source>
</evidence>
<dbReference type="EMBL" id="CP092620">
    <property type="protein sequence ID" value="UMM14894.1"/>
    <property type="molecule type" value="Genomic_DNA"/>
</dbReference>
<organism evidence="2 3">
    <name type="scientific">Caenorhabditis briggsae</name>
    <dbReference type="NCBI Taxonomy" id="6238"/>
    <lineage>
        <taxon>Eukaryota</taxon>
        <taxon>Metazoa</taxon>
        <taxon>Ecdysozoa</taxon>
        <taxon>Nematoda</taxon>
        <taxon>Chromadorea</taxon>
        <taxon>Rhabditida</taxon>
        <taxon>Rhabditina</taxon>
        <taxon>Rhabditomorpha</taxon>
        <taxon>Rhabditoidea</taxon>
        <taxon>Rhabditidae</taxon>
        <taxon>Peloderinae</taxon>
        <taxon>Caenorhabditis</taxon>
    </lineage>
</organism>
<dbReference type="AlphaFoldDB" id="A0AAE9E5P4"/>
<dbReference type="Pfam" id="PF10326">
    <property type="entry name" value="7TM_GPCR_Str"/>
    <property type="match status" value="1"/>
</dbReference>
<keyword evidence="1" id="KW-1133">Transmembrane helix</keyword>
<dbReference type="InterPro" id="IPR019428">
    <property type="entry name" value="7TM_GPCR_serpentine_rcpt_Str"/>
</dbReference>
<evidence type="ECO:0000256" key="1">
    <source>
        <dbReference type="SAM" id="Phobius"/>
    </source>
</evidence>
<name>A0AAE9E5P4_CAEBR</name>
<keyword evidence="1" id="KW-0812">Transmembrane</keyword>
<dbReference type="Proteomes" id="UP000829354">
    <property type="component" value="Chromosome I"/>
</dbReference>
<accession>A0AAE9E5P4</accession>
<reference evidence="2 3" key="1">
    <citation type="submission" date="2022-04" db="EMBL/GenBank/DDBJ databases">
        <title>Chromosome-level reference genomes for two strains of Caenorhabditis briggsae: an improved platform for comparative genomics.</title>
        <authorList>
            <person name="Stevens L."/>
            <person name="Andersen E."/>
        </authorList>
    </citation>
    <scope>NUCLEOTIDE SEQUENCE [LARGE SCALE GENOMIC DNA]</scope>
    <source>
        <strain evidence="2">VX34</strain>
        <tissue evidence="2">Whole-organism</tissue>
    </source>
</reference>
<keyword evidence="3" id="KW-1185">Reference proteome</keyword>
<feature type="transmembrane region" description="Helical" evidence="1">
    <location>
        <begin position="84"/>
        <end position="101"/>
    </location>
</feature>
<gene>
    <name evidence="2" type="ORF">L5515_002534</name>
</gene>
<dbReference type="PANTHER" id="PTHR22943:SF81">
    <property type="entry name" value="SEVEN TM RECEPTOR"/>
    <property type="match status" value="1"/>
</dbReference>
<keyword evidence="1" id="KW-0472">Membrane</keyword>
<proteinExistence type="predicted"/>
<protein>
    <submittedName>
        <fullName evidence="2">Uncharacterized protein</fullName>
    </submittedName>
</protein>
<sequence>MGAFALFSLIYAWIEIATQPVMHIYGPIFVVYMDSPMKYEKWIGNDVTCLYCGSFALVISLLATQFFYRFLVFCRPDQMKFFDGPKLILLFVPSMFSFIFWNF</sequence>
<dbReference type="PANTHER" id="PTHR22943">
    <property type="entry name" value="7-TRANSMEMBRANE DOMAIN RECEPTOR C.ELEGANS"/>
    <property type="match status" value="1"/>
</dbReference>
<evidence type="ECO:0000313" key="2">
    <source>
        <dbReference type="EMBL" id="UMM14894.1"/>
    </source>
</evidence>